<gene>
    <name evidence="3" type="ORF">TAV2_LOCUS8498</name>
</gene>
<name>A0AAU9RSU8_THLAR</name>
<comment type="caution">
    <text evidence="3">The sequence shown here is derived from an EMBL/GenBank/DDBJ whole genome shotgun (WGS) entry which is preliminary data.</text>
</comment>
<dbReference type="GO" id="GO:0016787">
    <property type="term" value="F:hydrolase activity"/>
    <property type="evidence" value="ECO:0007669"/>
    <property type="project" value="UniProtKB-KW"/>
</dbReference>
<evidence type="ECO:0000313" key="3">
    <source>
        <dbReference type="EMBL" id="CAH2050126.1"/>
    </source>
</evidence>
<evidence type="ECO:0000256" key="2">
    <source>
        <dbReference type="SAM" id="SignalP"/>
    </source>
</evidence>
<dbReference type="AlphaFoldDB" id="A0AAU9RSU8"/>
<keyword evidence="1" id="KW-0378">Hydrolase</keyword>
<dbReference type="EMBL" id="CAJVSB020000378">
    <property type="protein sequence ID" value="CAH2050126.1"/>
    <property type="molecule type" value="Genomic_DNA"/>
</dbReference>
<keyword evidence="2" id="KW-0732">Signal</keyword>
<evidence type="ECO:0000256" key="1">
    <source>
        <dbReference type="ARBA" id="ARBA00022801"/>
    </source>
</evidence>
<dbReference type="InterPro" id="IPR036514">
    <property type="entry name" value="SGNH_hydro_sf"/>
</dbReference>
<dbReference type="Gene3D" id="3.40.50.1110">
    <property type="entry name" value="SGNH hydrolase"/>
    <property type="match status" value="1"/>
</dbReference>
<accession>A0AAU9RSU8</accession>
<dbReference type="PANTHER" id="PTHR45648">
    <property type="entry name" value="GDSL LIPASE/ACYLHYDROLASE FAMILY PROTEIN (AFU_ORTHOLOGUE AFUA_4G14700)"/>
    <property type="match status" value="1"/>
</dbReference>
<evidence type="ECO:0000313" key="4">
    <source>
        <dbReference type="Proteomes" id="UP000836841"/>
    </source>
</evidence>
<dbReference type="Proteomes" id="UP000836841">
    <property type="component" value="Unassembled WGS sequence"/>
</dbReference>
<organism evidence="3 4">
    <name type="scientific">Thlaspi arvense</name>
    <name type="common">Field penny-cress</name>
    <dbReference type="NCBI Taxonomy" id="13288"/>
    <lineage>
        <taxon>Eukaryota</taxon>
        <taxon>Viridiplantae</taxon>
        <taxon>Streptophyta</taxon>
        <taxon>Embryophyta</taxon>
        <taxon>Tracheophyta</taxon>
        <taxon>Spermatophyta</taxon>
        <taxon>Magnoliopsida</taxon>
        <taxon>eudicotyledons</taxon>
        <taxon>Gunneridae</taxon>
        <taxon>Pentapetalae</taxon>
        <taxon>rosids</taxon>
        <taxon>malvids</taxon>
        <taxon>Brassicales</taxon>
        <taxon>Brassicaceae</taxon>
        <taxon>Thlaspideae</taxon>
        <taxon>Thlaspi</taxon>
    </lineage>
</organism>
<sequence>MEKISCVSYFALAVLCLSTLSFGKASAKVPALFIFGDSTADVGTNNFLPESQARADHPFYGIDFPNSTPTGSTRSLLCNGTAGCPIVRTDRAICHSSQQSNSPQGSKATGKLLSKSIFCISVGSNDIFGYFLSNSSIPKKQFFSTLLCQYEADVKDIKLKNPKKPKAKNFTACRLKPKGL</sequence>
<feature type="signal peptide" evidence="2">
    <location>
        <begin position="1"/>
        <end position="27"/>
    </location>
</feature>
<proteinExistence type="predicted"/>
<dbReference type="PANTHER" id="PTHR45648:SF180">
    <property type="entry name" value="OS04G0561800 PROTEIN"/>
    <property type="match status" value="1"/>
</dbReference>
<protein>
    <recommendedName>
        <fullName evidence="5">GDSL esterase/lipase</fullName>
    </recommendedName>
</protein>
<reference evidence="3 4" key="1">
    <citation type="submission" date="2022-03" db="EMBL/GenBank/DDBJ databases">
        <authorList>
            <person name="Nunn A."/>
            <person name="Chopra R."/>
            <person name="Nunn A."/>
            <person name="Contreras Garrido A."/>
        </authorList>
    </citation>
    <scope>NUCLEOTIDE SEQUENCE [LARGE SCALE GENOMIC DNA]</scope>
</reference>
<keyword evidence="4" id="KW-1185">Reference proteome</keyword>
<dbReference type="InterPro" id="IPR051058">
    <property type="entry name" value="GDSL_Est/Lipase"/>
</dbReference>
<feature type="chain" id="PRO_5043863353" description="GDSL esterase/lipase" evidence="2">
    <location>
        <begin position="28"/>
        <end position="180"/>
    </location>
</feature>
<evidence type="ECO:0008006" key="5">
    <source>
        <dbReference type="Google" id="ProtNLM"/>
    </source>
</evidence>